<feature type="domain" description="Cathepsin propeptide inhibitor" evidence="3">
    <location>
        <begin position="28"/>
        <end position="88"/>
    </location>
</feature>
<feature type="compositionally biased region" description="Basic and acidic residues" evidence="1">
    <location>
        <begin position="207"/>
        <end position="220"/>
    </location>
</feature>
<dbReference type="Gene3D" id="1.10.287.2250">
    <property type="match status" value="1"/>
</dbReference>
<evidence type="ECO:0000256" key="1">
    <source>
        <dbReference type="SAM" id="MobiDB-lite"/>
    </source>
</evidence>
<feature type="region of interest" description="Disordered" evidence="1">
    <location>
        <begin position="207"/>
        <end position="230"/>
    </location>
</feature>
<dbReference type="InterPro" id="IPR038765">
    <property type="entry name" value="Papain-like_cys_pep_sf"/>
</dbReference>
<dbReference type="Proteomes" id="UP000503349">
    <property type="component" value="Chromosome 7"/>
</dbReference>
<reference evidence="5" key="2">
    <citation type="submission" date="2019-02" db="EMBL/GenBank/DDBJ databases">
        <title>Opniocepnalus argus Var Kimnra genome.</title>
        <authorList>
            <person name="Zhou C."/>
            <person name="Xiao S."/>
        </authorList>
    </citation>
    <scope>NUCLEOTIDE SEQUENCE [LARGE SCALE GENOMIC DNA]</scope>
</reference>
<evidence type="ECO:0000313" key="4">
    <source>
        <dbReference type="EMBL" id="KAF3692364.1"/>
    </source>
</evidence>
<dbReference type="Pfam" id="PF08246">
    <property type="entry name" value="Inhibitor_I29"/>
    <property type="match status" value="1"/>
</dbReference>
<evidence type="ECO:0000259" key="3">
    <source>
        <dbReference type="SMART" id="SM00848"/>
    </source>
</evidence>
<gene>
    <name evidence="4" type="ORF">EXN66_Car008040</name>
</gene>
<dbReference type="SUPFAM" id="SSF54001">
    <property type="entry name" value="Cysteine proteinases"/>
    <property type="match status" value="1"/>
</dbReference>
<name>A0A6G1PQD9_CHAAH</name>
<keyword evidence="5" id="KW-1185">Reference proteome</keyword>
<feature type="chain" id="PRO_5026072218" evidence="2">
    <location>
        <begin position="19"/>
        <end position="230"/>
    </location>
</feature>
<dbReference type="AlphaFoldDB" id="A0A6G1PQD9"/>
<keyword evidence="2" id="KW-0732">Signal</keyword>
<dbReference type="InterPro" id="IPR013201">
    <property type="entry name" value="Prot_inhib_I29"/>
</dbReference>
<dbReference type="EMBL" id="CM015718">
    <property type="protein sequence ID" value="KAF3692364.1"/>
    <property type="molecule type" value="Genomic_DNA"/>
</dbReference>
<dbReference type="SMART" id="SM00848">
    <property type="entry name" value="Inhibitor_I29"/>
    <property type="match status" value="1"/>
</dbReference>
<accession>A0A6G1PQD9</accession>
<proteinExistence type="predicted"/>
<reference evidence="4 5" key="1">
    <citation type="submission" date="2019-02" db="EMBL/GenBank/DDBJ databases">
        <title>Opniocepnalus argus genome.</title>
        <authorList>
            <person name="Zhou C."/>
            <person name="Xiao S."/>
        </authorList>
    </citation>
    <scope>NUCLEOTIDE SEQUENCE [LARGE SCALE GENOMIC DNA]</scope>
    <source>
        <strain evidence="4">OARG1902GOOAL</strain>
        <tissue evidence="4">Muscle</tissue>
    </source>
</reference>
<evidence type="ECO:0000313" key="5">
    <source>
        <dbReference type="Proteomes" id="UP000503349"/>
    </source>
</evidence>
<protein>
    <submittedName>
        <fullName evidence="4">Cathepsin L1</fullName>
    </submittedName>
</protein>
<sequence>MLLCVCVILLVASDRSFCLDEASLNDQWEQWKITHGKKYSNHEEEEHHRTIWEKNMLMIHMHNQEADQGKHSYKLQMNQLGDMDNLDNEILEEMSEIMDEYDLMSRKRILKAITEMMEETDRITRYHILKEMDEKMVQNVKISRYHVLDEMAEKMLKYSKMFKNHILTEMAEEMAESNMDLKLQILDALAVMLAEYNGISSYHQEHKDVKENVKKEDENNKLTSNKRDKK</sequence>
<feature type="signal peptide" evidence="2">
    <location>
        <begin position="1"/>
        <end position="18"/>
    </location>
</feature>
<evidence type="ECO:0000256" key="2">
    <source>
        <dbReference type="SAM" id="SignalP"/>
    </source>
</evidence>
<organism evidence="4 5">
    <name type="scientific">Channa argus</name>
    <name type="common">Northern snakehead</name>
    <name type="synonym">Ophicephalus argus</name>
    <dbReference type="NCBI Taxonomy" id="215402"/>
    <lineage>
        <taxon>Eukaryota</taxon>
        <taxon>Metazoa</taxon>
        <taxon>Chordata</taxon>
        <taxon>Craniata</taxon>
        <taxon>Vertebrata</taxon>
        <taxon>Euteleostomi</taxon>
        <taxon>Actinopterygii</taxon>
        <taxon>Neopterygii</taxon>
        <taxon>Teleostei</taxon>
        <taxon>Neoteleostei</taxon>
        <taxon>Acanthomorphata</taxon>
        <taxon>Anabantaria</taxon>
        <taxon>Anabantiformes</taxon>
        <taxon>Channoidei</taxon>
        <taxon>Channidae</taxon>
        <taxon>Channa</taxon>
    </lineage>
</organism>